<organism evidence="2 3">
    <name type="scientific">Owenia fusiformis</name>
    <name type="common">Polychaete worm</name>
    <dbReference type="NCBI Taxonomy" id="6347"/>
    <lineage>
        <taxon>Eukaryota</taxon>
        <taxon>Metazoa</taxon>
        <taxon>Spiralia</taxon>
        <taxon>Lophotrochozoa</taxon>
        <taxon>Annelida</taxon>
        <taxon>Polychaeta</taxon>
        <taxon>Sedentaria</taxon>
        <taxon>Canalipalpata</taxon>
        <taxon>Sabellida</taxon>
        <taxon>Oweniida</taxon>
        <taxon>Oweniidae</taxon>
        <taxon>Owenia</taxon>
    </lineage>
</organism>
<dbReference type="PROSITE" id="PS50005">
    <property type="entry name" value="TPR"/>
    <property type="match status" value="1"/>
</dbReference>
<proteinExistence type="predicted"/>
<accession>A0A8S4N967</accession>
<keyword evidence="3" id="KW-1185">Reference proteome</keyword>
<protein>
    <submittedName>
        <fullName evidence="2">Uncharacterized protein</fullName>
    </submittedName>
</protein>
<dbReference type="EMBL" id="CAIIXF020000002">
    <property type="protein sequence ID" value="CAH1777588.1"/>
    <property type="molecule type" value="Genomic_DNA"/>
</dbReference>
<dbReference type="InterPro" id="IPR011990">
    <property type="entry name" value="TPR-like_helical_dom_sf"/>
</dbReference>
<dbReference type="SUPFAM" id="SSF48452">
    <property type="entry name" value="TPR-like"/>
    <property type="match status" value="1"/>
</dbReference>
<dbReference type="PANTHER" id="PTHR19959:SF119">
    <property type="entry name" value="FUNGAL LIPASE-LIKE DOMAIN-CONTAINING PROTEIN"/>
    <property type="match status" value="1"/>
</dbReference>
<dbReference type="Proteomes" id="UP000749559">
    <property type="component" value="Unassembled WGS sequence"/>
</dbReference>
<keyword evidence="1" id="KW-0802">TPR repeat</keyword>
<reference evidence="2" key="1">
    <citation type="submission" date="2022-03" db="EMBL/GenBank/DDBJ databases">
        <authorList>
            <person name="Martin C."/>
        </authorList>
    </citation>
    <scope>NUCLEOTIDE SEQUENCE</scope>
</reference>
<feature type="repeat" description="TPR" evidence="1">
    <location>
        <begin position="255"/>
        <end position="288"/>
    </location>
</feature>
<sequence length="408" mass="47657">MEEDCTKYKIRRDFNVYFTRNAKLDYYRFPSIMVNNLKDLFQIDKTSPWEIIDELEIFIGKENCSHLLLMVNFVIGVRLFTYCVKNQQHDAIHICTATRHLSGAHLQDVLMDTTASSRDVITIPFTNLLQHFFLRYMSCSLSVPARLKDAANKSPSSFKQLMQGCPMYCGCKYCILLAKLLTNFQADDVIDKVDVVLKSIEESWHHKIEPADRARDIVFGIIQKWYLEIEDYHSILKLLQDELQSNQHLTSSEKANLLYYTAECQTKLEEYPTALTSIEEAIKMSPASDLFAHMMLKAEILHKLQDYTQLEKCCKRSMELQSQCVPKLNVTKDTLEIYYYYTDALIQNKEFEAALGYLEKAKSLCKQGEEIHWTFKQFLQRMITCFIALGKQDNAEYIRKLLEQHKNK</sequence>
<dbReference type="AlphaFoldDB" id="A0A8S4N967"/>
<evidence type="ECO:0000313" key="3">
    <source>
        <dbReference type="Proteomes" id="UP000749559"/>
    </source>
</evidence>
<comment type="caution">
    <text evidence="2">The sequence shown here is derived from an EMBL/GenBank/DDBJ whole genome shotgun (WGS) entry which is preliminary data.</text>
</comment>
<dbReference type="PANTHER" id="PTHR19959">
    <property type="entry name" value="KINESIN LIGHT CHAIN"/>
    <property type="match status" value="1"/>
</dbReference>
<evidence type="ECO:0000256" key="1">
    <source>
        <dbReference type="PROSITE-ProRule" id="PRU00339"/>
    </source>
</evidence>
<gene>
    <name evidence="2" type="ORF">OFUS_LOCUS4610</name>
</gene>
<name>A0A8S4N967_OWEFU</name>
<dbReference type="InterPro" id="IPR019734">
    <property type="entry name" value="TPR_rpt"/>
</dbReference>
<evidence type="ECO:0000313" key="2">
    <source>
        <dbReference type="EMBL" id="CAH1777588.1"/>
    </source>
</evidence>
<dbReference type="Gene3D" id="1.25.40.10">
    <property type="entry name" value="Tetratricopeptide repeat domain"/>
    <property type="match status" value="1"/>
</dbReference>